<protein>
    <recommendedName>
        <fullName evidence="5">SHOCT domain-containing protein</fullName>
    </recommendedName>
</protein>
<dbReference type="Proteomes" id="UP000593765">
    <property type="component" value="Chromosome"/>
</dbReference>
<feature type="compositionally biased region" description="Basic and acidic residues" evidence="1">
    <location>
        <begin position="74"/>
        <end position="99"/>
    </location>
</feature>
<keyword evidence="2" id="KW-0812">Transmembrane</keyword>
<dbReference type="EMBL" id="CP063458">
    <property type="protein sequence ID" value="QOV87870.1"/>
    <property type="molecule type" value="Genomic_DNA"/>
</dbReference>
<accession>A0A7M2WTL2</accession>
<evidence type="ECO:0000256" key="2">
    <source>
        <dbReference type="SAM" id="Phobius"/>
    </source>
</evidence>
<feature type="region of interest" description="Disordered" evidence="1">
    <location>
        <begin position="66"/>
        <end position="106"/>
    </location>
</feature>
<dbReference type="RefSeq" id="WP_206290784.1">
    <property type="nucleotide sequence ID" value="NZ_CP063458.1"/>
</dbReference>
<proteinExistence type="predicted"/>
<reference evidence="3 4" key="1">
    <citation type="submission" date="2020-10" db="EMBL/GenBank/DDBJ databases">
        <title>Wide distribution of Phycisphaera-like planctomycetes from WD2101 soil group in peatlands and genome analysis of the first cultivated representative.</title>
        <authorList>
            <person name="Dedysh S.N."/>
            <person name="Beletsky A.V."/>
            <person name="Ivanova A."/>
            <person name="Kulichevskaya I.S."/>
            <person name="Suzina N.E."/>
            <person name="Philippov D.A."/>
            <person name="Rakitin A.L."/>
            <person name="Mardanov A.V."/>
            <person name="Ravin N.V."/>
        </authorList>
    </citation>
    <scope>NUCLEOTIDE SEQUENCE [LARGE SCALE GENOMIC DNA]</scope>
    <source>
        <strain evidence="3 4">M1803</strain>
    </source>
</reference>
<keyword evidence="2" id="KW-0472">Membrane</keyword>
<name>A0A7M2WTL2_9BACT</name>
<evidence type="ECO:0000313" key="3">
    <source>
        <dbReference type="EMBL" id="QOV87870.1"/>
    </source>
</evidence>
<dbReference type="AlphaFoldDB" id="A0A7M2WTL2"/>
<keyword evidence="4" id="KW-1185">Reference proteome</keyword>
<feature type="transmembrane region" description="Helical" evidence="2">
    <location>
        <begin position="16"/>
        <end position="34"/>
    </location>
</feature>
<dbReference type="KEGG" id="hbs:IPV69_16465"/>
<keyword evidence="2" id="KW-1133">Transmembrane helix</keyword>
<organism evidence="3 4">
    <name type="scientific">Humisphaera borealis</name>
    <dbReference type="NCBI Taxonomy" id="2807512"/>
    <lineage>
        <taxon>Bacteria</taxon>
        <taxon>Pseudomonadati</taxon>
        <taxon>Planctomycetota</taxon>
        <taxon>Phycisphaerae</taxon>
        <taxon>Tepidisphaerales</taxon>
        <taxon>Tepidisphaeraceae</taxon>
        <taxon>Humisphaera</taxon>
    </lineage>
</organism>
<gene>
    <name evidence="3" type="ORF">IPV69_16465</name>
</gene>
<evidence type="ECO:0008006" key="5">
    <source>
        <dbReference type="Google" id="ProtNLM"/>
    </source>
</evidence>
<evidence type="ECO:0000313" key="4">
    <source>
        <dbReference type="Proteomes" id="UP000593765"/>
    </source>
</evidence>
<evidence type="ECO:0000256" key="1">
    <source>
        <dbReference type="SAM" id="MobiDB-lite"/>
    </source>
</evidence>
<sequence length="106" mass="11402">MLHAYLSAADIPLDKILIASLALVAFVVVGLVVVSQVKKRLASDDEGKGQPGGFTLSDLRALHRNGQMSDEEFERAKGKIIDASKRAAERDKQKRDGDGTTRPNAG</sequence>